<protein>
    <submittedName>
        <fullName evidence="6">IS605 OrfB family transposase</fullName>
    </submittedName>
</protein>
<keyword evidence="2" id="KW-0815">Transposition</keyword>
<keyword evidence="3" id="KW-0238">DNA-binding</keyword>
<dbReference type="OrthoDB" id="442799at2"/>
<dbReference type="InterPro" id="IPR010095">
    <property type="entry name" value="Cas12f1-like_TNB"/>
</dbReference>
<evidence type="ECO:0000256" key="1">
    <source>
        <dbReference type="ARBA" id="ARBA00008761"/>
    </source>
</evidence>
<accession>A0A397RUD3</accession>
<dbReference type="GO" id="GO:0003677">
    <property type="term" value="F:DNA binding"/>
    <property type="evidence" value="ECO:0007669"/>
    <property type="project" value="UniProtKB-KW"/>
</dbReference>
<evidence type="ECO:0000256" key="2">
    <source>
        <dbReference type="ARBA" id="ARBA00022578"/>
    </source>
</evidence>
<dbReference type="NCBIfam" id="TIGR01766">
    <property type="entry name" value="IS200/IS605 family accessory protein TnpB-like domain"/>
    <property type="match status" value="1"/>
</dbReference>
<evidence type="ECO:0000313" key="7">
    <source>
        <dbReference type="Proteomes" id="UP000266506"/>
    </source>
</evidence>
<sequence>MSKNYKVVKQRLKSTSGEFFIYRFLSMKCRSANNTALANIKKHYTNEKKYINKFDNFTELSNTELALWLNNEIYQKAVFRADASYQAYFKLLEYQKENHLEITAKEPDYIKGYYPITFSYIGNKYENGKRVFNIPLSVPFKRLLRELAPGINYLKQFVDVSKLDLPDNYFIKLSIPKILTDKKIKEVSIIPLYNGKKFEIAYTYLDDKEYKKASGSGVMSIDLGINNLATCVTDKGDSFIIDGKRIKSMNQYYNKRMAELKGENPYCYRLNENPITKDLEYKKDLKKKLKPNEKYKSFKTKRMINLMMKRENKINDYIYKSSKMIIDYCLNNEITKIVIGYSNNFQKGFEYSGSYDFKNNYLKHIEKNMIKSNNQKFLSIPFGKIKSRLEYLCKKHKIDLILQEESYTSLSSFMDLDEIPVYNKEENKEYTFSGKRIQRGLYETKDKIYINVDINGALNIYRKSSVCDMKVIEYLLRRGVNTPKRLQVIWGVKKRSNKLLGVNFIYLCSEQNLILL</sequence>
<dbReference type="EMBL" id="QXEV01000006">
    <property type="protein sequence ID" value="RIA77793.1"/>
    <property type="molecule type" value="Genomic_DNA"/>
</dbReference>
<organism evidence="6 7">
    <name type="scientific">Anaeroplasma bactoclasticum</name>
    <dbReference type="NCBI Taxonomy" id="2088"/>
    <lineage>
        <taxon>Bacteria</taxon>
        <taxon>Bacillati</taxon>
        <taxon>Mycoplasmatota</taxon>
        <taxon>Mollicutes</taxon>
        <taxon>Anaeroplasmatales</taxon>
        <taxon>Anaeroplasmataceae</taxon>
        <taxon>Anaeroplasma</taxon>
    </lineage>
</organism>
<evidence type="ECO:0000256" key="4">
    <source>
        <dbReference type="ARBA" id="ARBA00023172"/>
    </source>
</evidence>
<evidence type="ECO:0000259" key="5">
    <source>
        <dbReference type="Pfam" id="PF01385"/>
    </source>
</evidence>
<gene>
    <name evidence="6" type="ORF">EI71_00765</name>
</gene>
<dbReference type="GO" id="GO:0006310">
    <property type="term" value="P:DNA recombination"/>
    <property type="evidence" value="ECO:0007669"/>
    <property type="project" value="UniProtKB-KW"/>
</dbReference>
<keyword evidence="7" id="KW-1185">Reference proteome</keyword>
<dbReference type="AlphaFoldDB" id="A0A397RUD3"/>
<evidence type="ECO:0000256" key="3">
    <source>
        <dbReference type="ARBA" id="ARBA00023125"/>
    </source>
</evidence>
<proteinExistence type="inferred from homology"/>
<comment type="caution">
    <text evidence="6">The sequence shown here is derived from an EMBL/GenBank/DDBJ whole genome shotgun (WGS) entry which is preliminary data.</text>
</comment>
<reference evidence="6 7" key="1">
    <citation type="submission" date="2018-08" db="EMBL/GenBank/DDBJ databases">
        <title>Genomic Encyclopedia of Archaeal and Bacterial Type Strains, Phase II (KMG-II): from individual species to whole genera.</title>
        <authorList>
            <person name="Goeker M."/>
        </authorList>
    </citation>
    <scope>NUCLEOTIDE SEQUENCE [LARGE SCALE GENOMIC DNA]</scope>
    <source>
        <strain evidence="6 7">ATCC 27112</strain>
    </source>
</reference>
<keyword evidence="4" id="KW-0233">DNA recombination</keyword>
<dbReference type="NCBIfam" id="NF040570">
    <property type="entry name" value="guided_TnpB"/>
    <property type="match status" value="1"/>
</dbReference>
<comment type="similarity">
    <text evidence="1">In the C-terminal section; belongs to the transposase 35 family.</text>
</comment>
<evidence type="ECO:0000313" key="6">
    <source>
        <dbReference type="EMBL" id="RIA77793.1"/>
    </source>
</evidence>
<name>A0A397RUD3_9MOLU</name>
<dbReference type="InParanoid" id="A0A397RUD3"/>
<feature type="domain" description="Probable transposase IS891/IS1136/IS1341" evidence="5">
    <location>
        <begin position="208"/>
        <end position="260"/>
    </location>
</feature>
<dbReference type="GO" id="GO:0032196">
    <property type="term" value="P:transposition"/>
    <property type="evidence" value="ECO:0007669"/>
    <property type="project" value="UniProtKB-KW"/>
</dbReference>
<dbReference type="InterPro" id="IPR001959">
    <property type="entry name" value="Transposase"/>
</dbReference>
<dbReference type="Pfam" id="PF01385">
    <property type="entry name" value="OrfB_IS605"/>
    <property type="match status" value="1"/>
</dbReference>
<dbReference type="Proteomes" id="UP000266506">
    <property type="component" value="Unassembled WGS sequence"/>
</dbReference>